<dbReference type="AlphaFoldDB" id="A0AA39H4P7"/>
<keyword evidence="6" id="KW-1185">Reference proteome</keyword>
<dbReference type="InterPro" id="IPR036397">
    <property type="entry name" value="RNaseH_sf"/>
</dbReference>
<evidence type="ECO:0000313" key="5">
    <source>
        <dbReference type="EMBL" id="KAK0399171.1"/>
    </source>
</evidence>
<dbReference type="Gene3D" id="2.170.260.10">
    <property type="entry name" value="paz domain"/>
    <property type="match status" value="1"/>
</dbReference>
<dbReference type="PROSITE" id="PS50822">
    <property type="entry name" value="PIWI"/>
    <property type="match status" value="1"/>
</dbReference>
<dbReference type="SUPFAM" id="SSF101690">
    <property type="entry name" value="PAZ domain"/>
    <property type="match status" value="1"/>
</dbReference>
<dbReference type="Pfam" id="PF02171">
    <property type="entry name" value="Piwi"/>
    <property type="match status" value="1"/>
</dbReference>
<feature type="domain" description="Piwi" evidence="4">
    <location>
        <begin position="674"/>
        <end position="1007"/>
    </location>
</feature>
<dbReference type="SMART" id="SM00949">
    <property type="entry name" value="PAZ"/>
    <property type="match status" value="1"/>
</dbReference>
<protein>
    <recommendedName>
        <fullName evidence="7">Piwi domain-containing protein</fullName>
    </recommendedName>
</protein>
<dbReference type="SMART" id="SM00950">
    <property type="entry name" value="Piwi"/>
    <property type="match status" value="1"/>
</dbReference>
<evidence type="ECO:0000256" key="1">
    <source>
        <dbReference type="RuleBase" id="RU361178"/>
    </source>
</evidence>
<evidence type="ECO:0000313" key="6">
    <source>
        <dbReference type="Proteomes" id="UP001175271"/>
    </source>
</evidence>
<evidence type="ECO:0000259" key="4">
    <source>
        <dbReference type="PROSITE" id="PS50822"/>
    </source>
</evidence>
<name>A0AA39H4P7_9BILA</name>
<dbReference type="InterPro" id="IPR012337">
    <property type="entry name" value="RNaseH-like_sf"/>
</dbReference>
<proteinExistence type="inferred from homology"/>
<feature type="compositionally biased region" description="Basic residues" evidence="2">
    <location>
        <begin position="1005"/>
        <end position="1014"/>
    </location>
</feature>
<comment type="similarity">
    <text evidence="1">Belongs to the argonaute family.</text>
</comment>
<organism evidence="5 6">
    <name type="scientific">Steinernema hermaphroditum</name>
    <dbReference type="NCBI Taxonomy" id="289476"/>
    <lineage>
        <taxon>Eukaryota</taxon>
        <taxon>Metazoa</taxon>
        <taxon>Ecdysozoa</taxon>
        <taxon>Nematoda</taxon>
        <taxon>Chromadorea</taxon>
        <taxon>Rhabditida</taxon>
        <taxon>Tylenchina</taxon>
        <taxon>Panagrolaimomorpha</taxon>
        <taxon>Strongyloidoidea</taxon>
        <taxon>Steinernematidae</taxon>
        <taxon>Steinernema</taxon>
    </lineage>
</organism>
<reference evidence="5" key="1">
    <citation type="submission" date="2023-06" db="EMBL/GenBank/DDBJ databases">
        <title>Genomic analysis of the entomopathogenic nematode Steinernema hermaphroditum.</title>
        <authorList>
            <person name="Schwarz E.M."/>
            <person name="Heppert J.K."/>
            <person name="Baniya A."/>
            <person name="Schwartz H.T."/>
            <person name="Tan C.-H."/>
            <person name="Antoshechkin I."/>
            <person name="Sternberg P.W."/>
            <person name="Goodrich-Blair H."/>
            <person name="Dillman A.R."/>
        </authorList>
    </citation>
    <scope>NUCLEOTIDE SEQUENCE</scope>
    <source>
        <strain evidence="5">PS9179</strain>
        <tissue evidence="5">Whole animal</tissue>
    </source>
</reference>
<evidence type="ECO:0000259" key="3">
    <source>
        <dbReference type="PROSITE" id="PS50821"/>
    </source>
</evidence>
<comment type="caution">
    <text evidence="5">The sequence shown here is derived from an EMBL/GenBank/DDBJ whole genome shotgun (WGS) entry which is preliminary data.</text>
</comment>
<feature type="compositionally biased region" description="Basic and acidic residues" evidence="2">
    <location>
        <begin position="1015"/>
        <end position="1030"/>
    </location>
</feature>
<evidence type="ECO:0008006" key="7">
    <source>
        <dbReference type="Google" id="ProtNLM"/>
    </source>
</evidence>
<accession>A0AA39H4P7</accession>
<dbReference type="Proteomes" id="UP001175271">
    <property type="component" value="Unassembled WGS sequence"/>
</dbReference>
<dbReference type="Pfam" id="PF02170">
    <property type="entry name" value="PAZ"/>
    <property type="match status" value="1"/>
</dbReference>
<dbReference type="InterPro" id="IPR003165">
    <property type="entry name" value="Piwi"/>
</dbReference>
<evidence type="ECO:0000256" key="2">
    <source>
        <dbReference type="SAM" id="MobiDB-lite"/>
    </source>
</evidence>
<dbReference type="InterPro" id="IPR036085">
    <property type="entry name" value="PAZ_dom_sf"/>
</dbReference>
<dbReference type="EMBL" id="JAUCMV010000005">
    <property type="protein sequence ID" value="KAK0399171.1"/>
    <property type="molecule type" value="Genomic_DNA"/>
</dbReference>
<feature type="region of interest" description="Disordered" evidence="2">
    <location>
        <begin position="1005"/>
        <end position="1034"/>
    </location>
</feature>
<feature type="domain" description="PAZ" evidence="3">
    <location>
        <begin position="399"/>
        <end position="505"/>
    </location>
</feature>
<dbReference type="SUPFAM" id="SSF53098">
    <property type="entry name" value="Ribonuclease H-like"/>
    <property type="match status" value="1"/>
</dbReference>
<dbReference type="GO" id="GO:0003723">
    <property type="term" value="F:RNA binding"/>
    <property type="evidence" value="ECO:0007669"/>
    <property type="project" value="InterPro"/>
</dbReference>
<dbReference type="InterPro" id="IPR003100">
    <property type="entry name" value="PAZ_dom"/>
</dbReference>
<dbReference type="PROSITE" id="PS50821">
    <property type="entry name" value="PAZ"/>
    <property type="match status" value="1"/>
</dbReference>
<sequence length="1057" mass="119442">MRTHFCGPLVPLMSGAMRPSLSAKVAPISSGSDLAMMASKLEPLYSSVLCRTTTRFAENHSATAALKPSESVTMVIGSTTSTFRMSSSIGTPLGRSFETQLPSEESLLTAEIGLKCLRLSVLHSPWFSNFPRTMSDCLLPSKALQGNELREVQTVPCEINGFNLRFDRALTVFQHELTIYGLFMRQGEAKEVDLLRAAKYDAQRQERRTMIWDIFKNLLATHAEVFGGKERRAEYIYDCGFLLYSLKHLAESEAKELFLETKILNAKSQAVLGRNCERIKAKITYTTSFICSANQLYPSGAGDAGSEQRCRALQQFCDILTSQKVNQREDQLVYKNKRYDADSRNDIAANMAKVIKDGSEKITTIIGNTAQEQGAILLIEPKTSPFFKPGPLKEFFREVFYEVKARTTDDRRFRNELKKLLQGLTVKTTHLAKQATFQIKSLTEQTAGQTAFMKEDKTEITVAQHFNEKYRIAVDEHYPCIIVERMFKGEKERNFYPCEVLEVPPGQRVQTQEQTPKLVEQLIEKARKLPSDVKEVVRRELNKFELGDRNEYLNAFGIRIERSLCSATGKLLPPPDIKYKTNRESAVDHAGRRQWKVGNNGFVRPAKAPSRWVVCVFANAIGCDSARAFVKAFVGTAKMHGLVMNEPFYDRLQDLSADNIQTRAAYYRSNGVKFVLFLHGGEKRSIERDLMKETETRYKFVTQMVHTKTVLKALSQRGSQMVLDNIIMKSNLKLGGVNHELVSSRHHPVNFVEYTLFPAGRMFIGLDMQSPGSPLMGGVNEFCSDPTVIGMCYTVGTSPADMRGGYWYQEAKEKRMTELKGAICRALDHYRQKSAADPRRQRSPREIVIFRAGVSEGEVNKIVNEEIPEILDAFKEMPREGGRPYSPRLTVILAQKQCGIRLMPANTRRGKAIEENVQPGTCVTSKIVNPHWTEFILVAQQALQGTAKPTRYVVLHDDERNRFTVEQLENMTHALCYLHGIVALPVSRPAPLYAATELVKRGRANWKSREHRKNHGDDRSISSDASDSKEIPPGYFAPINETRLFNLATDIDARYWA</sequence>
<dbReference type="CDD" id="cd02846">
    <property type="entry name" value="PAZ_argonaute_like"/>
    <property type="match status" value="1"/>
</dbReference>
<dbReference type="Gene3D" id="3.30.420.10">
    <property type="entry name" value="Ribonuclease H-like superfamily/Ribonuclease H"/>
    <property type="match status" value="1"/>
</dbReference>
<dbReference type="Gene3D" id="3.40.50.2300">
    <property type="match status" value="1"/>
</dbReference>
<gene>
    <name evidence="5" type="ORF">QR680_002927</name>
</gene>
<dbReference type="PANTHER" id="PTHR22891">
    <property type="entry name" value="EUKARYOTIC TRANSLATION INITIATION FACTOR 2C"/>
    <property type="match status" value="1"/>
</dbReference>